<accession>A0A7G1G9V7</accession>
<evidence type="ECO:0000313" key="2">
    <source>
        <dbReference type="EMBL" id="BBE31777.1"/>
    </source>
</evidence>
<sequence length="910" mass="109459">MSIEREKKFYILKNTSIIDNLKDNCIEKVGIIQWYTKIKDEFEERIRLNIRLLNDGYSYEWIKTIKKETNKLNEREEIEESIDYSLEKDLMDKPCIAKIRYVVKKDPEIIIDEYLFQDNINYNVVDKYDLNKIYIVEVEEKSKKNIDLDNEAKKIFGKKLKLIDKNDEEKLKNKSIANIFKFDKEKKILNITDIKFFIENRLKGKVDVFLSLGLSLKSNINNPKKNIFDEIKKMFKDKNYYNREALIESSAEIGTLISLKESGFDINTVYTYVSNPFIDEKFDVEYLENTDKNFRKNYSSFFDTEINDFNQKEYFFNENRRRFPSVYPFFYKICKDILNIKNIEYISNDYDSNDSNKSKTLFVDTWDVLNKLYQSSNNLIFDIGPGNKLFSIIVSLYALFNKKEFYYKFETGDIFKFPEIGIDWDYQYLDELYNIINNYRNKEEFNKIYKYLPKNIQSLYYKNREELKEFFPVELILKSYKERRNMPFGYGESYLKFIKNNELYDYIKYGIFNKWTHMWIGDLIPETVEHSQRHSKRLMEMTVKIIRVIGERNFLPKVELDKEYVEGINYRDLFYFLFGVALNVHDLGHTYSKFKLKSREDFYVDAFPSLVRDLHNELTLNLIDDESFDILAINNKFSDKSKTLQDLFGNKSKEIINAIKYICKYHRGYLPIDDKLEKCDKEYVKIFDIDYSPLAKVVENIKDDNLKKIIIHSARWIKFIDGTDVQNDRIVTKSYHEMKKQRTAFDIMININRFLNDSKNIDTIYEEFETNFKLMNENLKLKNKNYKEIEEKAKSLEKKLYNKLKEYIKDKNEINLNRLGQVNKILFKARQFPHFDKHFAVNSVFPTWFEWSDKKDVMTIHFKLIKNPEFEGEKKYIKNDITNEVKKDITDELENANITINNKKLKIEFD</sequence>
<protein>
    <submittedName>
        <fullName evidence="2">Uncharacterized protein</fullName>
    </submittedName>
</protein>
<dbReference type="Proteomes" id="UP000516361">
    <property type="component" value="Chromosome"/>
</dbReference>
<feature type="coiled-coil region" evidence="1">
    <location>
        <begin position="772"/>
        <end position="806"/>
    </location>
</feature>
<gene>
    <name evidence="2" type="ORF">OSSY52_19180</name>
</gene>
<dbReference type="EMBL" id="AP018712">
    <property type="protein sequence ID" value="BBE31777.1"/>
    <property type="molecule type" value="Genomic_DNA"/>
</dbReference>
<name>A0A7G1G9V7_9BACT</name>
<keyword evidence="3" id="KW-1185">Reference proteome</keyword>
<keyword evidence="1" id="KW-0175">Coiled coil</keyword>
<evidence type="ECO:0000313" key="3">
    <source>
        <dbReference type="Proteomes" id="UP000516361"/>
    </source>
</evidence>
<proteinExistence type="predicted"/>
<dbReference type="AlphaFoldDB" id="A0A7G1G9V7"/>
<organism evidence="2 3">
    <name type="scientific">Tepiditoga spiralis</name>
    <dbReference type="NCBI Taxonomy" id="2108365"/>
    <lineage>
        <taxon>Bacteria</taxon>
        <taxon>Thermotogati</taxon>
        <taxon>Thermotogota</taxon>
        <taxon>Thermotogae</taxon>
        <taxon>Petrotogales</taxon>
        <taxon>Petrotogaceae</taxon>
        <taxon>Tepiditoga</taxon>
    </lineage>
</organism>
<evidence type="ECO:0000256" key="1">
    <source>
        <dbReference type="SAM" id="Coils"/>
    </source>
</evidence>
<dbReference type="InParanoid" id="A0A7G1G9V7"/>
<dbReference type="RefSeq" id="WP_190614537.1">
    <property type="nucleotide sequence ID" value="NZ_AP018712.1"/>
</dbReference>
<dbReference type="KEGG" id="ocy:OSSY52_19180"/>
<reference evidence="2 3" key="1">
    <citation type="submission" date="2018-06" db="EMBL/GenBank/DDBJ databases">
        <title>Genome sequencing of Oceanotoga sp. sy52.</title>
        <authorList>
            <person name="Mori K."/>
        </authorList>
    </citation>
    <scope>NUCLEOTIDE SEQUENCE [LARGE SCALE GENOMIC DNA]</scope>
    <source>
        <strain evidence="3">sy52</strain>
    </source>
</reference>